<feature type="region of interest" description="Disordered" evidence="1">
    <location>
        <begin position="1"/>
        <end position="58"/>
    </location>
</feature>
<evidence type="ECO:0000313" key="2">
    <source>
        <dbReference type="EMBL" id="CAI9620539.1"/>
    </source>
</evidence>
<name>A0ABN9HHC4_9NEOB</name>
<evidence type="ECO:0000313" key="3">
    <source>
        <dbReference type="Proteomes" id="UP001162483"/>
    </source>
</evidence>
<dbReference type="Proteomes" id="UP001162483">
    <property type="component" value="Unassembled WGS sequence"/>
</dbReference>
<reference evidence="2" key="1">
    <citation type="submission" date="2023-05" db="EMBL/GenBank/DDBJ databases">
        <authorList>
            <person name="Stuckert A."/>
        </authorList>
    </citation>
    <scope>NUCLEOTIDE SEQUENCE</scope>
</reference>
<feature type="non-terminal residue" evidence="2">
    <location>
        <position position="1"/>
    </location>
</feature>
<evidence type="ECO:0000256" key="1">
    <source>
        <dbReference type="SAM" id="MobiDB-lite"/>
    </source>
</evidence>
<comment type="caution">
    <text evidence="2">The sequence shown here is derived from an EMBL/GenBank/DDBJ whole genome shotgun (WGS) entry which is preliminary data.</text>
</comment>
<keyword evidence="3" id="KW-1185">Reference proteome</keyword>
<proteinExistence type="predicted"/>
<protein>
    <submittedName>
        <fullName evidence="2">Uncharacterized protein</fullName>
    </submittedName>
</protein>
<organism evidence="2 3">
    <name type="scientific">Staurois parvus</name>
    <dbReference type="NCBI Taxonomy" id="386267"/>
    <lineage>
        <taxon>Eukaryota</taxon>
        <taxon>Metazoa</taxon>
        <taxon>Chordata</taxon>
        <taxon>Craniata</taxon>
        <taxon>Vertebrata</taxon>
        <taxon>Euteleostomi</taxon>
        <taxon>Amphibia</taxon>
        <taxon>Batrachia</taxon>
        <taxon>Anura</taxon>
        <taxon>Neobatrachia</taxon>
        <taxon>Ranoidea</taxon>
        <taxon>Ranidae</taxon>
        <taxon>Staurois</taxon>
    </lineage>
</organism>
<dbReference type="EMBL" id="CATNWA010020948">
    <property type="protein sequence ID" value="CAI9620539.1"/>
    <property type="molecule type" value="Genomic_DNA"/>
</dbReference>
<sequence>SVEGPNLARLDPWEPGPEGLRSPQSVVHLAPVADGSESPEAVKIDGSPEDLKGLAEGPPVVNGRMRLYGQKETEYSSEVPGEKAHYVLRRTE</sequence>
<gene>
    <name evidence="2" type="ORF">SPARVUS_LOCUS15999561</name>
</gene>
<accession>A0ABN9HHC4</accession>